<proteinExistence type="predicted"/>
<keyword evidence="3" id="KW-1185">Reference proteome</keyword>
<evidence type="ECO:0000313" key="3">
    <source>
        <dbReference type="Proteomes" id="UP001197378"/>
    </source>
</evidence>
<accession>A0AAE3CJI6</accession>
<dbReference type="AlphaFoldDB" id="A0AAE3CJI6"/>
<evidence type="ECO:0000259" key="1">
    <source>
        <dbReference type="Pfam" id="PF19647"/>
    </source>
</evidence>
<dbReference type="RefSeq" id="WP_215885483.1">
    <property type="nucleotide sequence ID" value="NZ_JAAXYO010000087.1"/>
</dbReference>
<dbReference type="InterPro" id="IPR046148">
    <property type="entry name" value="Septknot"/>
</dbReference>
<gene>
    <name evidence="2" type="ORF">HFQ13_06700</name>
</gene>
<dbReference type="Pfam" id="PF19647">
    <property type="entry name" value="Septknot"/>
    <property type="match status" value="1"/>
</dbReference>
<comment type="caution">
    <text evidence="2">The sequence shown here is derived from an EMBL/GenBank/DDBJ whole genome shotgun (WGS) entry which is preliminary data.</text>
</comment>
<reference evidence="2" key="1">
    <citation type="journal article" date="2021" name="ISME J.">
        <title>Genomic evolution of the class Acidithiobacillia: deep-branching Proteobacteria living in extreme acidic conditions.</title>
        <authorList>
            <person name="Moya-Beltran A."/>
            <person name="Beard S."/>
            <person name="Rojas-Villalobos C."/>
            <person name="Issotta F."/>
            <person name="Gallardo Y."/>
            <person name="Ulloa R."/>
            <person name="Giaveno A."/>
            <person name="Degli Esposti M."/>
            <person name="Johnson D.B."/>
            <person name="Quatrini R."/>
        </authorList>
    </citation>
    <scope>NUCLEOTIDE SEQUENCE</scope>
    <source>
        <strain evidence="2">VAN18-1</strain>
    </source>
</reference>
<protein>
    <recommendedName>
        <fullName evidence="1">7(1) septoil knot domain-containing protein</fullName>
    </recommendedName>
</protein>
<feature type="domain" description="7(1) septoil knot" evidence="1">
    <location>
        <begin position="4"/>
        <end position="65"/>
    </location>
</feature>
<evidence type="ECO:0000313" key="2">
    <source>
        <dbReference type="EMBL" id="MBU2787893.1"/>
    </source>
</evidence>
<sequence>MASKAKVFIVKHDYQADHRVYFVDHDYQQKNQQIISPGDLVDHDYQADVKVFIVNHDYQASIKILRKNFPK</sequence>
<dbReference type="Proteomes" id="UP001197378">
    <property type="component" value="Unassembled WGS sequence"/>
</dbReference>
<name>A0AAE3CJI6_9PROT</name>
<dbReference type="EMBL" id="JAAXYO010000087">
    <property type="protein sequence ID" value="MBU2787893.1"/>
    <property type="molecule type" value="Genomic_DNA"/>
</dbReference>
<organism evidence="2 3">
    <name type="scientific">Igneacidithiobacillus copahuensis</name>
    <dbReference type="NCBI Taxonomy" id="2724909"/>
    <lineage>
        <taxon>Bacteria</taxon>
        <taxon>Pseudomonadati</taxon>
        <taxon>Pseudomonadota</taxon>
        <taxon>Acidithiobacillia</taxon>
        <taxon>Acidithiobacillales</taxon>
        <taxon>Acidithiobacillaceae</taxon>
        <taxon>Igneacidithiobacillus</taxon>
    </lineage>
</organism>